<dbReference type="InterPro" id="IPR038299">
    <property type="entry name" value="DAO_C_sf"/>
</dbReference>
<name>A0ABR7M6H7_9BACT</name>
<dbReference type="Proteomes" id="UP000765802">
    <property type="component" value="Unassembled WGS sequence"/>
</dbReference>
<keyword evidence="4" id="KW-0319">Glycerol metabolism</keyword>
<dbReference type="Gene3D" id="1.10.8.870">
    <property type="entry name" value="Alpha-glycerophosphate oxidase, cap domain"/>
    <property type="match status" value="1"/>
</dbReference>
<feature type="domain" description="FAD dependent oxidoreductase" evidence="7">
    <location>
        <begin position="17"/>
        <end position="372"/>
    </location>
</feature>
<comment type="caution">
    <text evidence="9">The sequence shown here is derived from an EMBL/GenBank/DDBJ whole genome shotgun (WGS) entry which is preliminary data.</text>
</comment>
<dbReference type="Pfam" id="PF16901">
    <property type="entry name" value="DAO_C"/>
    <property type="match status" value="1"/>
</dbReference>
<accession>A0ABR7M6H7</accession>
<evidence type="ECO:0000256" key="2">
    <source>
        <dbReference type="ARBA" id="ARBA00007330"/>
    </source>
</evidence>
<protein>
    <submittedName>
        <fullName evidence="9">FAD-dependent oxidoreductase</fullName>
    </submittedName>
</protein>
<proteinExistence type="inferred from homology"/>
<keyword evidence="10" id="KW-1185">Reference proteome</keyword>
<dbReference type="PRINTS" id="PR01001">
    <property type="entry name" value="FADG3PDH"/>
</dbReference>
<dbReference type="RefSeq" id="WP_187255921.1">
    <property type="nucleotide sequence ID" value="NZ_JBHULF010000006.1"/>
</dbReference>
<comment type="cofactor">
    <cofactor evidence="1">
        <name>FAD</name>
        <dbReference type="ChEBI" id="CHEBI:57692"/>
    </cofactor>
</comment>
<gene>
    <name evidence="9" type="ORF">BC349_06625</name>
</gene>
<dbReference type="PROSITE" id="PS00978">
    <property type="entry name" value="FAD_G3PDH_2"/>
    <property type="match status" value="1"/>
</dbReference>
<comment type="similarity">
    <text evidence="2">Belongs to the FAD-dependent glycerol-3-phosphate dehydrogenase family.</text>
</comment>
<dbReference type="PANTHER" id="PTHR11985:SF35">
    <property type="entry name" value="ANAEROBIC GLYCEROL-3-PHOSPHATE DEHYDROGENASE SUBUNIT A"/>
    <property type="match status" value="1"/>
</dbReference>
<dbReference type="Gene3D" id="3.50.50.60">
    <property type="entry name" value="FAD/NAD(P)-binding domain"/>
    <property type="match status" value="1"/>
</dbReference>
<evidence type="ECO:0000256" key="4">
    <source>
        <dbReference type="ARBA" id="ARBA00022798"/>
    </source>
</evidence>
<dbReference type="Pfam" id="PF01266">
    <property type="entry name" value="DAO"/>
    <property type="match status" value="1"/>
</dbReference>
<keyword evidence="3" id="KW-0285">Flavoprotein</keyword>
<dbReference type="InterPro" id="IPR006076">
    <property type="entry name" value="FAD-dep_OxRdtase"/>
</dbReference>
<dbReference type="SUPFAM" id="SSF51905">
    <property type="entry name" value="FAD/NAD(P)-binding domain"/>
    <property type="match status" value="1"/>
</dbReference>
<evidence type="ECO:0000313" key="9">
    <source>
        <dbReference type="EMBL" id="MBC6490633.1"/>
    </source>
</evidence>
<evidence type="ECO:0000256" key="5">
    <source>
        <dbReference type="ARBA" id="ARBA00022827"/>
    </source>
</evidence>
<dbReference type="InterPro" id="IPR031656">
    <property type="entry name" value="DAO_C"/>
</dbReference>
<dbReference type="EMBL" id="MBUA01000001">
    <property type="protein sequence ID" value="MBC6490633.1"/>
    <property type="molecule type" value="Genomic_DNA"/>
</dbReference>
<evidence type="ECO:0000256" key="3">
    <source>
        <dbReference type="ARBA" id="ARBA00022630"/>
    </source>
</evidence>
<dbReference type="InterPro" id="IPR036188">
    <property type="entry name" value="FAD/NAD-bd_sf"/>
</dbReference>
<reference evidence="9 10" key="1">
    <citation type="submission" date="2016-07" db="EMBL/GenBank/DDBJ databases">
        <title>Genome analysis of Flavihumibacter stibioxidans YS-17.</title>
        <authorList>
            <person name="Shi K."/>
            <person name="Han Y."/>
            <person name="Wang G."/>
        </authorList>
    </citation>
    <scope>NUCLEOTIDE SEQUENCE [LARGE SCALE GENOMIC DNA]</scope>
    <source>
        <strain evidence="9 10">YS-17</strain>
    </source>
</reference>
<organism evidence="9 10">
    <name type="scientific">Flavihumibacter stibioxidans</name>
    <dbReference type="NCBI Taxonomy" id="1834163"/>
    <lineage>
        <taxon>Bacteria</taxon>
        <taxon>Pseudomonadati</taxon>
        <taxon>Bacteroidota</taxon>
        <taxon>Chitinophagia</taxon>
        <taxon>Chitinophagales</taxon>
        <taxon>Chitinophagaceae</taxon>
        <taxon>Flavihumibacter</taxon>
    </lineage>
</organism>
<feature type="domain" description="Alpha-glycerophosphate oxidase C-terminal" evidence="8">
    <location>
        <begin position="415"/>
        <end position="497"/>
    </location>
</feature>
<evidence type="ECO:0000259" key="7">
    <source>
        <dbReference type="Pfam" id="PF01266"/>
    </source>
</evidence>
<dbReference type="PANTHER" id="PTHR11985">
    <property type="entry name" value="GLYCEROL-3-PHOSPHATE DEHYDROGENASE"/>
    <property type="match status" value="1"/>
</dbReference>
<evidence type="ECO:0000256" key="6">
    <source>
        <dbReference type="ARBA" id="ARBA00023002"/>
    </source>
</evidence>
<keyword evidence="6" id="KW-0560">Oxidoreductase</keyword>
<evidence type="ECO:0000256" key="1">
    <source>
        <dbReference type="ARBA" id="ARBA00001974"/>
    </source>
</evidence>
<sequence>MKREQMISALKSTSRWDVCIVGGGATGLGIAIDAASRGYKTVLLEQFDFAKGTSSRSTKLVHGGVRYLQQGNVKLVMEALRERGLLRRNAPHLVKNQSFLLPNYKWWEGPFYGIGLKIYDWMAGDLGLGSSVFLSREETLERAPTLDPEGLRGGVLYQDGQFDDARLAINLAQTAAEQNGVVVNYVKVNRLLKENDKITGVEASDMLNGEVYTINAAVVINATGIFTDRLRHADDPAKAPVLSLSQGTHLVVDQKFLPGDTAILIPETSDGRVLFAVPWHQKLIIGTTDIPVSQPTEEPVPKEEEITFILENIRVYLAGDPKREDVKSVFSGLRPLVKGSAGSTAALSRDHFIEVSESGLVSITGGKWTTYRKMAEDALNVAIRQKLLPDKPCTTPLLSIHGAKEVKDYAEHGYYYGTDLEKIRALEKENPEWSEKIHPNLPYNKAEIIWAAREEMCMTVDDALSRRTRALLLDARAAIESAPAVAHILASELHRDTAWEQDQVDIFTAIAVNYLPYKSSN</sequence>
<evidence type="ECO:0000313" key="10">
    <source>
        <dbReference type="Proteomes" id="UP000765802"/>
    </source>
</evidence>
<evidence type="ECO:0000259" key="8">
    <source>
        <dbReference type="Pfam" id="PF16901"/>
    </source>
</evidence>
<dbReference type="Gene3D" id="3.30.9.10">
    <property type="entry name" value="D-Amino Acid Oxidase, subunit A, domain 2"/>
    <property type="match status" value="1"/>
</dbReference>
<dbReference type="InterPro" id="IPR000447">
    <property type="entry name" value="G3P_DH_FAD-dep"/>
</dbReference>
<keyword evidence="5" id="KW-0274">FAD</keyword>